<dbReference type="InterPro" id="IPR003660">
    <property type="entry name" value="HAMP_dom"/>
</dbReference>
<keyword evidence="6" id="KW-0175">Coiled coil</keyword>
<dbReference type="PROSITE" id="PS50192">
    <property type="entry name" value="T_SNARE"/>
    <property type="match status" value="1"/>
</dbReference>
<organism evidence="12 13">
    <name type="scientific">Hwanghaeella grinnelliae</name>
    <dbReference type="NCBI Taxonomy" id="2500179"/>
    <lineage>
        <taxon>Bacteria</taxon>
        <taxon>Pseudomonadati</taxon>
        <taxon>Pseudomonadota</taxon>
        <taxon>Alphaproteobacteria</taxon>
        <taxon>Rhodospirillales</taxon>
        <taxon>Rhodospirillaceae</taxon>
        <taxon>Hwanghaeella</taxon>
    </lineage>
</organism>
<reference evidence="13" key="1">
    <citation type="submission" date="2019-01" db="EMBL/GenBank/DDBJ databases">
        <title>Gri0909 isolated from a small marine red alga.</title>
        <authorList>
            <person name="Kim J."/>
            <person name="Jeong S.E."/>
            <person name="Jeon C.O."/>
        </authorList>
    </citation>
    <scope>NUCLEOTIDE SEQUENCE [LARGE SCALE GENOMIC DNA]</scope>
    <source>
        <strain evidence="13">Gri0909</strain>
    </source>
</reference>
<evidence type="ECO:0000256" key="8">
    <source>
        <dbReference type="SAM" id="Phobius"/>
    </source>
</evidence>
<comment type="similarity">
    <text evidence="4">Belongs to the methyl-accepting chemotaxis (MCP) protein family.</text>
</comment>
<dbReference type="Proteomes" id="UP000287447">
    <property type="component" value="Unassembled WGS sequence"/>
</dbReference>
<dbReference type="PANTHER" id="PTHR32089">
    <property type="entry name" value="METHYL-ACCEPTING CHEMOTAXIS PROTEIN MCPB"/>
    <property type="match status" value="1"/>
</dbReference>
<keyword evidence="13" id="KW-1185">Reference proteome</keyword>
<keyword evidence="3 5" id="KW-0807">Transducer</keyword>
<dbReference type="OrthoDB" id="7293086at2"/>
<feature type="region of interest" description="Disordered" evidence="7">
    <location>
        <begin position="549"/>
        <end position="572"/>
    </location>
</feature>
<dbReference type="PANTHER" id="PTHR32089:SF112">
    <property type="entry name" value="LYSOZYME-LIKE PROTEIN-RELATED"/>
    <property type="match status" value="1"/>
</dbReference>
<keyword evidence="8" id="KW-1133">Transmembrane helix</keyword>
<evidence type="ECO:0000256" key="4">
    <source>
        <dbReference type="ARBA" id="ARBA00029447"/>
    </source>
</evidence>
<keyword evidence="2" id="KW-1003">Cell membrane</keyword>
<evidence type="ECO:0000259" key="10">
    <source>
        <dbReference type="PROSITE" id="PS50192"/>
    </source>
</evidence>
<evidence type="ECO:0000256" key="2">
    <source>
        <dbReference type="ARBA" id="ARBA00022519"/>
    </source>
</evidence>
<dbReference type="InterPro" id="IPR004090">
    <property type="entry name" value="Chemotax_Me-accpt_rcpt"/>
</dbReference>
<feature type="transmembrane region" description="Helical" evidence="8">
    <location>
        <begin position="429"/>
        <end position="448"/>
    </location>
</feature>
<dbReference type="PROSITE" id="PS50885">
    <property type="entry name" value="HAMP"/>
    <property type="match status" value="1"/>
</dbReference>
<keyword evidence="8" id="KW-0472">Membrane</keyword>
<dbReference type="SMART" id="SM01358">
    <property type="entry name" value="HBM"/>
    <property type="match status" value="1"/>
</dbReference>
<dbReference type="SUPFAM" id="SSF58104">
    <property type="entry name" value="Methyl-accepting chemotaxis protein (MCP) signaling domain"/>
    <property type="match status" value="1"/>
</dbReference>
<evidence type="ECO:0000313" key="13">
    <source>
        <dbReference type="Proteomes" id="UP000287447"/>
    </source>
</evidence>
<dbReference type="EMBL" id="SADE01000001">
    <property type="protein sequence ID" value="RVU38469.1"/>
    <property type="molecule type" value="Genomic_DNA"/>
</dbReference>
<dbReference type="AlphaFoldDB" id="A0A3S2W6K4"/>
<dbReference type="InterPro" id="IPR000727">
    <property type="entry name" value="T_SNARE_dom"/>
</dbReference>
<keyword evidence="2" id="KW-0997">Cell inner membrane</keyword>
<dbReference type="SMART" id="SM00304">
    <property type="entry name" value="HAMP"/>
    <property type="match status" value="1"/>
</dbReference>
<dbReference type="GO" id="GO:0005886">
    <property type="term" value="C:plasma membrane"/>
    <property type="evidence" value="ECO:0007669"/>
    <property type="project" value="UniProtKB-SubCell"/>
</dbReference>
<dbReference type="SMART" id="SM00283">
    <property type="entry name" value="MA"/>
    <property type="match status" value="1"/>
</dbReference>
<evidence type="ECO:0000256" key="7">
    <source>
        <dbReference type="SAM" id="MobiDB-lite"/>
    </source>
</evidence>
<dbReference type="Gene3D" id="1.10.287.950">
    <property type="entry name" value="Methyl-accepting chemotaxis protein"/>
    <property type="match status" value="1"/>
</dbReference>
<dbReference type="InterPro" id="IPR032255">
    <property type="entry name" value="HBM"/>
</dbReference>
<dbReference type="GO" id="GO:0007165">
    <property type="term" value="P:signal transduction"/>
    <property type="evidence" value="ECO:0007669"/>
    <property type="project" value="UniProtKB-KW"/>
</dbReference>
<dbReference type="Pfam" id="PF00672">
    <property type="entry name" value="HAMP"/>
    <property type="match status" value="1"/>
</dbReference>
<evidence type="ECO:0000256" key="3">
    <source>
        <dbReference type="ARBA" id="ARBA00023224"/>
    </source>
</evidence>
<dbReference type="RefSeq" id="WP_127763840.1">
    <property type="nucleotide sequence ID" value="NZ_SADE01000001.1"/>
</dbReference>
<sequence>MRIGPKLGLGFAAILVLTGVIGAVGYTALGTYSDGVSALDKVSQLSGNLGKAAQTVAEFQLSRSPEDGARADEILLEALSEAKELQSATSDDALKQDTARAVDAIAGFENAVLAMKDLVASGNQLSSEADQAMREMGVLAEEISSEAAALAQAAAEELKKSNALSEERLAANVYARDLVNFSLKARQAETAYRLTWSEEDLNATSEHTKGMFLTALRMKKALSGSDEEAIAGKIAEAVNLYRKSFQTLVEAFTSASDPTEAQDSLAKSSAKISAFTDALSKRHAKAIAEAAAQADDSRATMQRMSELRLAASQLVSAIRLAGMAQRDLMAGEETATARINAALAQAGELTEIGLQAAEGTGATEALAAISTAINTFRTLAAQTGEVLQKIEQAETSMAAHLDQALSAFDEVDRDMTRNLEDTKSNSSTLIIAACLAAIVLGVAIALFMGRSISKPLHQISEAMERLSKDDLEVEIPGAGRADEVGEMAGAVEVFKAQAIEVRQHREQEAARAEEAEREKKANMARLADDFQKALGSAVDSVRNSAREIGQSANQMTNLADDTRAQSTSAASATEAANGSVQAMAAAAEELAASIADVNRRVGQSAQIASNAVQAADNTSATVSELADASDRISDVLNVISDIAEQTNLLALNATIEAARAGDAGKGFAVVAGEVKNLANQTGKATEEIATHVEAMQRVTQSAVDAIRSISETIREVHTIANEIASAVEQQDDATREIARSAQAASGSAAGVSQNVEVVQRAANDTGSAASQITSAIGDLGKKADDMAKELESFLNRVRSS</sequence>
<comment type="caution">
    <text evidence="12">The sequence shown here is derived from an EMBL/GenBank/DDBJ whole genome shotgun (WGS) entry which is preliminary data.</text>
</comment>
<gene>
    <name evidence="12" type="ORF">EOI86_04070</name>
</gene>
<dbReference type="PROSITE" id="PS50111">
    <property type="entry name" value="CHEMOTAXIS_TRANSDUC_2"/>
    <property type="match status" value="1"/>
</dbReference>
<dbReference type="PRINTS" id="PR00260">
    <property type="entry name" value="CHEMTRNSDUCR"/>
</dbReference>
<proteinExistence type="inferred from homology"/>
<evidence type="ECO:0000256" key="1">
    <source>
        <dbReference type="ARBA" id="ARBA00004429"/>
    </source>
</evidence>
<feature type="domain" description="Methyl-accepting transducer" evidence="9">
    <location>
        <begin position="537"/>
        <end position="780"/>
    </location>
</feature>
<comment type="subcellular location">
    <subcellularLocation>
        <location evidence="1">Cell inner membrane</location>
        <topology evidence="1">Multi-pass membrane protein</topology>
    </subcellularLocation>
</comment>
<dbReference type="GO" id="GO:0004888">
    <property type="term" value="F:transmembrane signaling receptor activity"/>
    <property type="evidence" value="ECO:0007669"/>
    <property type="project" value="InterPro"/>
</dbReference>
<evidence type="ECO:0000259" key="9">
    <source>
        <dbReference type="PROSITE" id="PS50111"/>
    </source>
</evidence>
<accession>A0A3S2W6K4</accession>
<evidence type="ECO:0000256" key="5">
    <source>
        <dbReference type="PROSITE-ProRule" id="PRU00284"/>
    </source>
</evidence>
<keyword evidence="8" id="KW-0812">Transmembrane</keyword>
<dbReference type="CDD" id="cd06225">
    <property type="entry name" value="HAMP"/>
    <property type="match status" value="1"/>
</dbReference>
<evidence type="ECO:0000259" key="11">
    <source>
        <dbReference type="PROSITE" id="PS50885"/>
    </source>
</evidence>
<name>A0A3S2W6K4_9PROT</name>
<evidence type="ECO:0000313" key="12">
    <source>
        <dbReference type="EMBL" id="RVU38469.1"/>
    </source>
</evidence>
<dbReference type="InterPro" id="IPR004089">
    <property type="entry name" value="MCPsignal_dom"/>
</dbReference>
<dbReference type="Gene3D" id="6.10.340.10">
    <property type="match status" value="1"/>
</dbReference>
<dbReference type="GO" id="GO:0006935">
    <property type="term" value="P:chemotaxis"/>
    <property type="evidence" value="ECO:0007669"/>
    <property type="project" value="InterPro"/>
</dbReference>
<protein>
    <submittedName>
        <fullName evidence="12">Methyl-accepting chemotaxis protein</fullName>
    </submittedName>
</protein>
<feature type="domain" description="HAMP" evidence="11">
    <location>
        <begin position="450"/>
        <end position="503"/>
    </location>
</feature>
<feature type="domain" description="T-SNARE coiled-coil homology" evidence="10">
    <location>
        <begin position="696"/>
        <end position="758"/>
    </location>
</feature>
<evidence type="ECO:0000256" key="6">
    <source>
        <dbReference type="SAM" id="Coils"/>
    </source>
</evidence>
<feature type="coiled-coil region" evidence="6">
    <location>
        <begin position="498"/>
        <end position="529"/>
    </location>
</feature>
<dbReference type="Pfam" id="PF00015">
    <property type="entry name" value="MCPsignal"/>
    <property type="match status" value="1"/>
</dbReference>